<keyword evidence="3" id="KW-1185">Reference proteome</keyword>
<protein>
    <submittedName>
        <fullName evidence="2">Type II secretion system protein</fullName>
    </submittedName>
</protein>
<dbReference type="EMBL" id="CP071091">
    <property type="protein sequence ID" value="QSQ18056.1"/>
    <property type="molecule type" value="Genomic_DNA"/>
</dbReference>
<organism evidence="2 3">
    <name type="scientific">Myxococcus landrumensis</name>
    <dbReference type="NCBI Taxonomy" id="2813577"/>
    <lineage>
        <taxon>Bacteria</taxon>
        <taxon>Pseudomonadati</taxon>
        <taxon>Myxococcota</taxon>
        <taxon>Myxococcia</taxon>
        <taxon>Myxococcales</taxon>
        <taxon>Cystobacterineae</taxon>
        <taxon>Myxococcaceae</taxon>
        <taxon>Myxococcus</taxon>
    </lineage>
</organism>
<feature type="transmembrane region" description="Helical" evidence="1">
    <location>
        <begin position="12"/>
        <end position="38"/>
    </location>
</feature>
<keyword evidence="1" id="KW-1133">Transmembrane helix</keyword>
<dbReference type="NCBIfam" id="TIGR02532">
    <property type="entry name" value="IV_pilin_GFxxxE"/>
    <property type="match status" value="1"/>
</dbReference>
<keyword evidence="1" id="KW-0472">Membrane</keyword>
<dbReference type="InterPro" id="IPR012902">
    <property type="entry name" value="N_methyl_site"/>
</dbReference>
<accession>A0ABX7NGU8</accession>
<reference evidence="2 3" key="1">
    <citation type="submission" date="2021-02" db="EMBL/GenBank/DDBJ databases">
        <title>De Novo genome assembly of isolated myxobacteria.</title>
        <authorList>
            <person name="Stevens D.C."/>
        </authorList>
    </citation>
    <scope>NUCLEOTIDE SEQUENCE [LARGE SCALE GENOMIC DNA]</scope>
    <source>
        <strain evidence="2 3">SCHIC003</strain>
    </source>
</reference>
<evidence type="ECO:0000313" key="3">
    <source>
        <dbReference type="Proteomes" id="UP000663090"/>
    </source>
</evidence>
<proteinExistence type="predicted"/>
<dbReference type="RefSeq" id="WP_206719664.1">
    <property type="nucleotide sequence ID" value="NZ_CP071091.1"/>
</dbReference>
<evidence type="ECO:0000313" key="2">
    <source>
        <dbReference type="EMBL" id="QSQ18056.1"/>
    </source>
</evidence>
<keyword evidence="1" id="KW-0812">Transmembrane</keyword>
<dbReference type="Pfam" id="PF07963">
    <property type="entry name" value="N_methyl"/>
    <property type="match status" value="1"/>
</dbReference>
<name>A0ABX7NGU8_9BACT</name>
<sequence>MSSTSRALRRGATLIEVLVAMTVLALAATGAVGGMVFASRDVHDGQLLQVKRLLLEASTQRLWLASKAPLLSEAVVRPATFPTDLAPGAAPWKVDSSPAVAGDPSTGAYFKLSASGLVEPLTGIPPGTACNHTSLPEGTYCREVLVTKGLPKDPLAAAAAVLPPGSRPVTVWTRVVRKGDTAERAQSHNEVFVQ</sequence>
<evidence type="ECO:0000256" key="1">
    <source>
        <dbReference type="SAM" id="Phobius"/>
    </source>
</evidence>
<gene>
    <name evidence="2" type="ORF">JY572_19425</name>
</gene>
<dbReference type="Proteomes" id="UP000663090">
    <property type="component" value="Chromosome"/>
</dbReference>